<dbReference type="GeneID" id="97242917"/>
<keyword evidence="2 7" id="KW-0132">Cell division</keyword>
<dbReference type="InterPro" id="IPR035911">
    <property type="entry name" value="MurE/MurF_N"/>
</dbReference>
<evidence type="ECO:0000259" key="10">
    <source>
        <dbReference type="Pfam" id="PF02875"/>
    </source>
</evidence>
<dbReference type="AlphaFoldDB" id="A0A162LJM8"/>
<keyword evidence="7 12" id="KW-0436">Ligase</keyword>
<dbReference type="GO" id="GO:0051301">
    <property type="term" value="P:cell division"/>
    <property type="evidence" value="ECO:0007669"/>
    <property type="project" value="UniProtKB-KW"/>
</dbReference>
<feature type="modified residue" description="N6-carboxylysine" evidence="7">
    <location>
        <position position="214"/>
    </location>
</feature>
<reference evidence="12 13" key="1">
    <citation type="submission" date="2015-12" db="EMBL/GenBank/DDBJ databases">
        <title>Genome sequence of Tistrella mobilis MCCC 1A02139.</title>
        <authorList>
            <person name="Lu L."/>
            <person name="Lai Q."/>
            <person name="Shao Z."/>
            <person name="Qian P."/>
        </authorList>
    </citation>
    <scope>NUCLEOTIDE SEQUENCE [LARGE SCALE GENOMIC DNA]</scope>
    <source>
        <strain evidence="12 13">MCCC 1A02139</strain>
    </source>
</reference>
<dbReference type="Pfam" id="PF01225">
    <property type="entry name" value="Mur_ligase"/>
    <property type="match status" value="1"/>
</dbReference>
<name>A0A162LJM8_9PROT</name>
<dbReference type="InterPro" id="IPR004101">
    <property type="entry name" value="Mur_ligase_C"/>
</dbReference>
<dbReference type="OrthoDB" id="9800958at2"/>
<comment type="catalytic activity">
    <reaction evidence="7">
        <text>UDP-N-acetyl-alpha-D-muramoyl-L-alanyl-D-glutamate + meso-2,6-diaminopimelate + ATP = UDP-N-acetyl-alpha-D-muramoyl-L-alanyl-gamma-D-glutamyl-meso-2,6-diaminopimelate + ADP + phosphate + H(+)</text>
        <dbReference type="Rhea" id="RHEA:23676"/>
        <dbReference type="ChEBI" id="CHEBI:15378"/>
        <dbReference type="ChEBI" id="CHEBI:30616"/>
        <dbReference type="ChEBI" id="CHEBI:43474"/>
        <dbReference type="ChEBI" id="CHEBI:57791"/>
        <dbReference type="ChEBI" id="CHEBI:83900"/>
        <dbReference type="ChEBI" id="CHEBI:83905"/>
        <dbReference type="ChEBI" id="CHEBI:456216"/>
        <dbReference type="EC" id="6.3.2.13"/>
    </reaction>
</comment>
<feature type="binding site" evidence="7">
    <location>
        <begin position="147"/>
        <end position="148"/>
    </location>
    <ligand>
        <name>UDP-N-acetyl-alpha-D-muramoyl-L-alanyl-D-glutamate</name>
        <dbReference type="ChEBI" id="CHEBI:83900"/>
    </ligand>
</feature>
<keyword evidence="7" id="KW-0460">Magnesium</keyword>
<keyword evidence="7" id="KW-0547">Nucleotide-binding</keyword>
<sequence>MRLIELIDRDATAIGGDTRITGITSDSRAVRPGMLFAAIPGTVRDGRDFIPEAVAAGAVAVLAPTGTVVPAGVALVETGEVRGALARMASRFYPKRPGVIAAATGTNGKSSVVAFTRQIWVRLGLAAASLGTLGYDGPGDLAAPGLTTVDPVALHRLLDQAARAGVGHLAMEASSHGLDQHRLDGIAPVAVAFTNLTHDHLDYHGTIEAYRDAKLKLFADIAAPAGYAVINADSSHYDHFVRAALKRPLAVIDYGRKARVLRLVSVEPMAGGGLHVAIEYRGQRHEFGLGLTGSFQAHNVLAAMGLAIGCGASPEAVVAALPYLKAVPGRMEQVGTSAAGAPVLVDYAHTPDALETVLKAVRPHAHDRVVTVFGCGGDRDRTKRPAMGRIALREADHAIVTDDNPRSEDPAAIRAEILAAGPGLVEIGDRAAAIDAAIAGLGAGDVLVIAGKGHETGQKIGDRVLPFDDREVARAALRSHGGMVIGGGAA</sequence>
<evidence type="ECO:0000256" key="5">
    <source>
        <dbReference type="ARBA" id="ARBA00023306"/>
    </source>
</evidence>
<feature type="domain" description="Mur ligase N-terminal catalytic" evidence="9">
    <location>
        <begin position="19"/>
        <end position="93"/>
    </location>
</feature>
<feature type="binding site" evidence="7">
    <location>
        <position position="379"/>
    </location>
    <ligand>
        <name>meso-2,6-diaminopimelate</name>
        <dbReference type="ChEBI" id="CHEBI:57791"/>
    </ligand>
</feature>
<dbReference type="Proteomes" id="UP000075787">
    <property type="component" value="Unassembled WGS sequence"/>
</dbReference>
<dbReference type="Pfam" id="PF02875">
    <property type="entry name" value="Mur_ligase_C"/>
    <property type="match status" value="1"/>
</dbReference>
<dbReference type="Gene3D" id="3.90.190.20">
    <property type="entry name" value="Mur ligase, C-terminal domain"/>
    <property type="match status" value="1"/>
</dbReference>
<dbReference type="NCBIfam" id="NF001124">
    <property type="entry name" value="PRK00139.1-2"/>
    <property type="match status" value="1"/>
</dbReference>
<dbReference type="InterPro" id="IPR036565">
    <property type="entry name" value="Mur-like_cat_sf"/>
</dbReference>
<evidence type="ECO:0000313" key="13">
    <source>
        <dbReference type="Proteomes" id="UP000075787"/>
    </source>
</evidence>
<dbReference type="GO" id="GO:0005737">
    <property type="term" value="C:cytoplasm"/>
    <property type="evidence" value="ECO:0007669"/>
    <property type="project" value="UniProtKB-SubCell"/>
</dbReference>
<feature type="binding site" evidence="7">
    <location>
        <position position="455"/>
    </location>
    <ligand>
        <name>meso-2,6-diaminopimelate</name>
        <dbReference type="ChEBI" id="CHEBI:57791"/>
    </ligand>
</feature>
<evidence type="ECO:0000256" key="2">
    <source>
        <dbReference type="ARBA" id="ARBA00022618"/>
    </source>
</evidence>
<comment type="similarity">
    <text evidence="1 7">Belongs to the MurCDEF family. MurE subfamily.</text>
</comment>
<feature type="binding site" evidence="7">
    <location>
        <position position="27"/>
    </location>
    <ligand>
        <name>UDP-N-acetyl-alpha-D-muramoyl-L-alanyl-D-glutamate</name>
        <dbReference type="ChEBI" id="CHEBI:83900"/>
    </ligand>
</feature>
<dbReference type="Gene3D" id="3.40.1390.10">
    <property type="entry name" value="MurE/MurF, N-terminal domain"/>
    <property type="match status" value="1"/>
</dbReference>
<evidence type="ECO:0000256" key="8">
    <source>
        <dbReference type="RuleBase" id="RU004135"/>
    </source>
</evidence>
<feature type="binding site" evidence="7">
    <location>
        <position position="174"/>
    </location>
    <ligand>
        <name>UDP-N-acetyl-alpha-D-muramoyl-L-alanyl-D-glutamate</name>
        <dbReference type="ChEBI" id="CHEBI:83900"/>
    </ligand>
</feature>
<dbReference type="SUPFAM" id="SSF53244">
    <property type="entry name" value="MurD-like peptide ligases, peptide-binding domain"/>
    <property type="match status" value="1"/>
</dbReference>
<dbReference type="EC" id="6.3.2.13" evidence="7"/>
<dbReference type="InterPro" id="IPR013221">
    <property type="entry name" value="Mur_ligase_cen"/>
</dbReference>
<dbReference type="RefSeq" id="WP_062762418.1">
    <property type="nucleotide sequence ID" value="NZ_CP121045.1"/>
</dbReference>
<evidence type="ECO:0000256" key="1">
    <source>
        <dbReference type="ARBA" id="ARBA00005898"/>
    </source>
</evidence>
<comment type="cofactor">
    <cofactor evidence="7">
        <name>Mg(2+)</name>
        <dbReference type="ChEBI" id="CHEBI:18420"/>
    </cofactor>
</comment>
<feature type="binding site" evidence="7">
    <location>
        <begin position="403"/>
        <end position="406"/>
    </location>
    <ligand>
        <name>meso-2,6-diaminopimelate</name>
        <dbReference type="ChEBI" id="CHEBI:57791"/>
    </ligand>
</feature>
<keyword evidence="5 7" id="KW-0131">Cell cycle</keyword>
<dbReference type="NCBIfam" id="NF001126">
    <property type="entry name" value="PRK00139.1-4"/>
    <property type="match status" value="1"/>
</dbReference>
<keyword evidence="7" id="KW-0067">ATP-binding</keyword>
<dbReference type="HAMAP" id="MF_00208">
    <property type="entry name" value="MurE"/>
    <property type="match status" value="1"/>
</dbReference>
<keyword evidence="6 7" id="KW-0961">Cell wall biogenesis/degradation</keyword>
<feature type="binding site" evidence="7">
    <location>
        <position position="451"/>
    </location>
    <ligand>
        <name>meso-2,6-diaminopimelate</name>
        <dbReference type="ChEBI" id="CHEBI:57791"/>
    </ligand>
</feature>
<dbReference type="GO" id="GO:0005524">
    <property type="term" value="F:ATP binding"/>
    <property type="evidence" value="ECO:0007669"/>
    <property type="project" value="UniProtKB-UniRule"/>
</dbReference>
<evidence type="ECO:0000259" key="11">
    <source>
        <dbReference type="Pfam" id="PF08245"/>
    </source>
</evidence>
<evidence type="ECO:0000256" key="7">
    <source>
        <dbReference type="HAMAP-Rule" id="MF_00208"/>
    </source>
</evidence>
<dbReference type="NCBIfam" id="TIGR01085">
    <property type="entry name" value="murE"/>
    <property type="match status" value="1"/>
</dbReference>
<comment type="pathway">
    <text evidence="7 8">Cell wall biogenesis; peptidoglycan biosynthesis.</text>
</comment>
<dbReference type="InterPro" id="IPR005761">
    <property type="entry name" value="UDP-N-AcMur-Glu-dNH2Pim_ligase"/>
</dbReference>
<protein>
    <recommendedName>
        <fullName evidence="7">UDP-N-acetylmuramoyl-L-alanyl-D-glutamate--2,6-diaminopimelate ligase</fullName>
        <ecNumber evidence="7">6.3.2.13</ecNumber>
    </recommendedName>
    <alternativeName>
        <fullName evidence="7">Meso-A2pm-adding enzyme</fullName>
    </alternativeName>
    <alternativeName>
        <fullName evidence="7">Meso-diaminopimelate-adding enzyme</fullName>
    </alternativeName>
    <alternativeName>
        <fullName evidence="7">UDP-MurNAc-L-Ala-D-Glu:meso-diaminopimelate ligase</fullName>
    </alternativeName>
    <alternativeName>
        <fullName evidence="7">UDP-MurNAc-tripeptide synthetase</fullName>
    </alternativeName>
    <alternativeName>
        <fullName evidence="7">UDP-N-acetylmuramyl-tripeptide synthetase</fullName>
    </alternativeName>
</protein>
<evidence type="ECO:0000256" key="4">
    <source>
        <dbReference type="ARBA" id="ARBA00022984"/>
    </source>
</evidence>
<accession>A0A162LJM8</accession>
<feature type="binding site" evidence="7">
    <location>
        <begin position="105"/>
        <end position="111"/>
    </location>
    <ligand>
        <name>ATP</name>
        <dbReference type="ChEBI" id="CHEBI:30616"/>
    </ligand>
</feature>
<evidence type="ECO:0000256" key="6">
    <source>
        <dbReference type="ARBA" id="ARBA00023316"/>
    </source>
</evidence>
<dbReference type="PANTHER" id="PTHR23135">
    <property type="entry name" value="MUR LIGASE FAMILY MEMBER"/>
    <property type="match status" value="1"/>
</dbReference>
<dbReference type="PANTHER" id="PTHR23135:SF4">
    <property type="entry name" value="UDP-N-ACETYLMURAMOYL-L-ALANYL-D-GLUTAMATE--2,6-DIAMINOPIMELATE LIGASE MURE HOMOLOG, CHLOROPLASTIC"/>
    <property type="match status" value="1"/>
</dbReference>
<dbReference type="InterPro" id="IPR036615">
    <property type="entry name" value="Mur_ligase_C_dom_sf"/>
</dbReference>
<comment type="function">
    <text evidence="7">Catalyzes the addition of meso-diaminopimelic acid to the nucleotide precursor UDP-N-acetylmuramoyl-L-alanyl-D-glutamate (UMAG) in the biosynthesis of bacterial cell-wall peptidoglycan.</text>
</comment>
<dbReference type="EMBL" id="LPZR01000068">
    <property type="protein sequence ID" value="KYO55266.1"/>
    <property type="molecule type" value="Genomic_DNA"/>
</dbReference>
<feature type="binding site" evidence="7">
    <location>
        <position position="182"/>
    </location>
    <ligand>
        <name>UDP-N-acetyl-alpha-D-muramoyl-L-alanyl-D-glutamate</name>
        <dbReference type="ChEBI" id="CHEBI:83900"/>
    </ligand>
</feature>
<proteinExistence type="inferred from homology"/>
<feature type="short sequence motif" description="Meso-diaminopimelate recognition motif" evidence="7">
    <location>
        <begin position="403"/>
        <end position="406"/>
    </location>
</feature>
<dbReference type="Pfam" id="PF08245">
    <property type="entry name" value="Mur_ligase_M"/>
    <property type="match status" value="1"/>
</dbReference>
<dbReference type="SUPFAM" id="SSF53623">
    <property type="entry name" value="MurD-like peptide ligases, catalytic domain"/>
    <property type="match status" value="1"/>
</dbReference>
<feature type="domain" description="Mur ligase C-terminal" evidence="10">
    <location>
        <begin position="329"/>
        <end position="453"/>
    </location>
</feature>
<evidence type="ECO:0000256" key="3">
    <source>
        <dbReference type="ARBA" id="ARBA00022960"/>
    </source>
</evidence>
<keyword evidence="4 7" id="KW-0573">Peptidoglycan synthesis</keyword>
<feature type="domain" description="Mur ligase central" evidence="11">
    <location>
        <begin position="104"/>
        <end position="307"/>
    </location>
</feature>
<comment type="PTM">
    <text evidence="7">Carboxylation is probably crucial for Mg(2+) binding and, consequently, for the gamma-phosphate positioning of ATP.</text>
</comment>
<keyword evidence="3 7" id="KW-0133">Cell shape</keyword>
<comment type="caution">
    <text evidence="12">The sequence shown here is derived from an EMBL/GenBank/DDBJ whole genome shotgun (WGS) entry which is preliminary data.</text>
</comment>
<dbReference type="GO" id="GO:0009252">
    <property type="term" value="P:peptidoglycan biosynthetic process"/>
    <property type="evidence" value="ECO:0007669"/>
    <property type="project" value="UniProtKB-UniRule"/>
</dbReference>
<dbReference type="GO" id="GO:0008765">
    <property type="term" value="F:UDP-N-acetylmuramoylalanyl-D-glutamate-2,6-diaminopimelate ligase activity"/>
    <property type="evidence" value="ECO:0007669"/>
    <property type="project" value="UniProtKB-UniRule"/>
</dbReference>
<evidence type="ECO:0000313" key="12">
    <source>
        <dbReference type="EMBL" id="KYO55266.1"/>
    </source>
</evidence>
<dbReference type="Gene3D" id="3.40.1190.10">
    <property type="entry name" value="Mur-like, catalytic domain"/>
    <property type="match status" value="1"/>
</dbReference>
<comment type="subcellular location">
    <subcellularLocation>
        <location evidence="7 8">Cytoplasm</location>
    </subcellularLocation>
</comment>
<feature type="binding site" evidence="7">
    <location>
        <position position="180"/>
    </location>
    <ligand>
        <name>UDP-N-acetyl-alpha-D-muramoyl-L-alanyl-D-glutamate</name>
        <dbReference type="ChEBI" id="CHEBI:83900"/>
    </ligand>
</feature>
<dbReference type="GO" id="GO:0071555">
    <property type="term" value="P:cell wall organization"/>
    <property type="evidence" value="ECO:0007669"/>
    <property type="project" value="UniProtKB-KW"/>
</dbReference>
<organism evidence="12 13">
    <name type="scientific">Tistrella mobilis</name>
    <dbReference type="NCBI Taxonomy" id="171437"/>
    <lineage>
        <taxon>Bacteria</taxon>
        <taxon>Pseudomonadati</taxon>
        <taxon>Pseudomonadota</taxon>
        <taxon>Alphaproteobacteria</taxon>
        <taxon>Geminicoccales</taxon>
        <taxon>Geminicoccaceae</taxon>
        <taxon>Tistrella</taxon>
    </lineage>
</organism>
<evidence type="ECO:0000259" key="9">
    <source>
        <dbReference type="Pfam" id="PF01225"/>
    </source>
</evidence>
<dbReference type="UniPathway" id="UPA00219"/>
<dbReference type="GO" id="GO:0000287">
    <property type="term" value="F:magnesium ion binding"/>
    <property type="evidence" value="ECO:0007669"/>
    <property type="project" value="UniProtKB-UniRule"/>
</dbReference>
<keyword evidence="7" id="KW-0963">Cytoplasm</keyword>
<dbReference type="GO" id="GO:0008360">
    <property type="term" value="P:regulation of cell shape"/>
    <property type="evidence" value="ECO:0007669"/>
    <property type="project" value="UniProtKB-KW"/>
</dbReference>
<gene>
    <name evidence="7" type="primary">murE</name>
    <name evidence="12" type="ORF">AUP44_03000</name>
</gene>
<comment type="caution">
    <text evidence="7">Lacks conserved residue(s) required for the propagation of feature annotation.</text>
</comment>
<dbReference type="SUPFAM" id="SSF63418">
    <property type="entry name" value="MurE/MurF N-terminal domain"/>
    <property type="match status" value="1"/>
</dbReference>
<dbReference type="InterPro" id="IPR000713">
    <property type="entry name" value="Mur_ligase_N"/>
</dbReference>